<evidence type="ECO:0000313" key="1">
    <source>
        <dbReference type="EMBL" id="KAJ4700873.1"/>
    </source>
</evidence>
<dbReference type="Proteomes" id="UP001164539">
    <property type="component" value="Chromosome 14"/>
</dbReference>
<dbReference type="EMBL" id="CM051407">
    <property type="protein sequence ID" value="KAJ4700873.1"/>
    <property type="molecule type" value="Genomic_DNA"/>
</dbReference>
<evidence type="ECO:0000313" key="2">
    <source>
        <dbReference type="Proteomes" id="UP001164539"/>
    </source>
</evidence>
<sequence>MCRYQDVHKNERWEVAKSIGGSSVEKHAMNSGQRRWQCSKLQRPIVACSGGLTAVVLVEVWSPASSDSSSGLRWSVRGSLRAVLL</sequence>
<keyword evidence="2" id="KW-1185">Reference proteome</keyword>
<reference evidence="1 2" key="1">
    <citation type="journal article" date="2023" name="Science">
        <title>Complex scaffold remodeling in plant triterpene biosynthesis.</title>
        <authorList>
            <person name="De La Pena R."/>
            <person name="Hodgson H."/>
            <person name="Liu J.C."/>
            <person name="Stephenson M.J."/>
            <person name="Martin A.C."/>
            <person name="Owen C."/>
            <person name="Harkess A."/>
            <person name="Leebens-Mack J."/>
            <person name="Jimenez L.E."/>
            <person name="Osbourn A."/>
            <person name="Sattely E.S."/>
        </authorList>
    </citation>
    <scope>NUCLEOTIDE SEQUENCE [LARGE SCALE GENOMIC DNA]</scope>
    <source>
        <strain evidence="2">cv. JPN11</strain>
        <tissue evidence="1">Leaf</tissue>
    </source>
</reference>
<proteinExistence type="predicted"/>
<gene>
    <name evidence="1" type="ORF">OWV82_024193</name>
</gene>
<name>A0ACC1WPP3_MELAZ</name>
<comment type="caution">
    <text evidence="1">The sequence shown here is derived from an EMBL/GenBank/DDBJ whole genome shotgun (WGS) entry which is preliminary data.</text>
</comment>
<accession>A0ACC1WPP3</accession>
<organism evidence="1 2">
    <name type="scientific">Melia azedarach</name>
    <name type="common">Chinaberry tree</name>
    <dbReference type="NCBI Taxonomy" id="155640"/>
    <lineage>
        <taxon>Eukaryota</taxon>
        <taxon>Viridiplantae</taxon>
        <taxon>Streptophyta</taxon>
        <taxon>Embryophyta</taxon>
        <taxon>Tracheophyta</taxon>
        <taxon>Spermatophyta</taxon>
        <taxon>Magnoliopsida</taxon>
        <taxon>eudicotyledons</taxon>
        <taxon>Gunneridae</taxon>
        <taxon>Pentapetalae</taxon>
        <taxon>rosids</taxon>
        <taxon>malvids</taxon>
        <taxon>Sapindales</taxon>
        <taxon>Meliaceae</taxon>
        <taxon>Melia</taxon>
    </lineage>
</organism>
<protein>
    <submittedName>
        <fullName evidence="1">Uncharacterized protein</fullName>
    </submittedName>
</protein>